<keyword evidence="3" id="KW-1185">Reference proteome</keyword>
<keyword evidence="1" id="KW-0472">Membrane</keyword>
<keyword evidence="1" id="KW-0812">Transmembrane</keyword>
<feature type="transmembrane region" description="Helical" evidence="1">
    <location>
        <begin position="6"/>
        <end position="30"/>
    </location>
</feature>
<comment type="caution">
    <text evidence="2">The sequence shown here is derived from an EMBL/GenBank/DDBJ whole genome shotgun (WGS) entry which is preliminary data.</text>
</comment>
<evidence type="ECO:0000313" key="3">
    <source>
        <dbReference type="Proteomes" id="UP000799092"/>
    </source>
</evidence>
<dbReference type="EMBL" id="WJNG01000009">
    <property type="protein sequence ID" value="MRH43483.1"/>
    <property type="molecule type" value="Genomic_DNA"/>
</dbReference>
<protein>
    <submittedName>
        <fullName evidence="2">Uncharacterized protein</fullName>
    </submittedName>
</protein>
<evidence type="ECO:0000256" key="1">
    <source>
        <dbReference type="SAM" id="Phobius"/>
    </source>
</evidence>
<dbReference type="RefSeq" id="WP_153737107.1">
    <property type="nucleotide sequence ID" value="NZ_WJNG01000009.1"/>
</dbReference>
<dbReference type="AlphaFoldDB" id="A0A6A8DCS9"/>
<organism evidence="2 3">
    <name type="scientific">Aquibacillus halophilus</name>
    <dbReference type="NCBI Taxonomy" id="930132"/>
    <lineage>
        <taxon>Bacteria</taxon>
        <taxon>Bacillati</taxon>
        <taxon>Bacillota</taxon>
        <taxon>Bacilli</taxon>
        <taxon>Bacillales</taxon>
        <taxon>Bacillaceae</taxon>
        <taxon>Aquibacillus</taxon>
    </lineage>
</organism>
<name>A0A6A8DCS9_9BACI</name>
<feature type="transmembrane region" description="Helical" evidence="1">
    <location>
        <begin position="143"/>
        <end position="163"/>
    </location>
</feature>
<dbReference type="Proteomes" id="UP000799092">
    <property type="component" value="Unassembled WGS sequence"/>
</dbReference>
<evidence type="ECO:0000313" key="2">
    <source>
        <dbReference type="EMBL" id="MRH43483.1"/>
    </source>
</evidence>
<gene>
    <name evidence="2" type="ORF">GH741_12420</name>
</gene>
<feature type="transmembrane region" description="Helical" evidence="1">
    <location>
        <begin position="51"/>
        <end position="72"/>
    </location>
</feature>
<dbReference type="OrthoDB" id="2440835at2"/>
<reference evidence="2" key="1">
    <citation type="submission" date="2019-11" db="EMBL/GenBank/DDBJ databases">
        <authorList>
            <person name="Li J."/>
        </authorList>
    </citation>
    <scope>NUCLEOTIDE SEQUENCE</scope>
    <source>
        <strain evidence="2">B6B</strain>
    </source>
</reference>
<proteinExistence type="predicted"/>
<feature type="transmembrane region" description="Helical" evidence="1">
    <location>
        <begin position="170"/>
        <end position="194"/>
    </location>
</feature>
<feature type="transmembrane region" description="Helical" evidence="1">
    <location>
        <begin position="78"/>
        <end position="99"/>
    </location>
</feature>
<accession>A0A6A8DCS9</accession>
<feature type="transmembrane region" description="Helical" evidence="1">
    <location>
        <begin position="111"/>
        <end position="131"/>
    </location>
</feature>
<keyword evidence="1" id="KW-1133">Transmembrane helix</keyword>
<feature type="transmembrane region" description="Helical" evidence="1">
    <location>
        <begin position="200"/>
        <end position="217"/>
    </location>
</feature>
<sequence>MPPGWIIGPFVIKSSLVILIASFIIGVIFFRLVSPFSYSETKKRLDDVGNLLIVFVISVWIGKILVNFSTFINDPIAILAYPSGSQAFYIAIIFSAIYLKYKAIVDIQHLVHLLFSWMIIFITSSFVYEFIQVIWGSNVMTSGYYSGLLFFLLVSIILLQGILSTETLTLLALIVWSLGQLLLSVFFTTTVFQFYLDRGFYLSVFLISITVIIYIKYGKQRR</sequence>